<dbReference type="InterPro" id="IPR048287">
    <property type="entry name" value="TSPN-like_N"/>
</dbReference>
<evidence type="ECO:0000259" key="15">
    <source>
        <dbReference type="PROSITE" id="PS50234"/>
    </source>
</evidence>
<evidence type="ECO:0000256" key="4">
    <source>
        <dbReference type="ARBA" id="ARBA00022525"/>
    </source>
</evidence>
<evidence type="ECO:0000256" key="11">
    <source>
        <dbReference type="ARBA" id="ARBA00049648"/>
    </source>
</evidence>
<feature type="chain" id="PRO_5032370228" description="Collagen alpha-1(XXI) chain" evidence="14">
    <location>
        <begin position="18"/>
        <end position="972"/>
    </location>
</feature>
<dbReference type="PRINTS" id="PR00453">
    <property type="entry name" value="VWFADOMAIN"/>
</dbReference>
<evidence type="ECO:0000256" key="14">
    <source>
        <dbReference type="SAM" id="SignalP"/>
    </source>
</evidence>
<feature type="region of interest" description="Disordered" evidence="13">
    <location>
        <begin position="441"/>
        <end position="559"/>
    </location>
</feature>
<comment type="caution">
    <text evidence="16">The sequence shown here is derived from an EMBL/GenBank/DDBJ whole genome shotgun (WGS) entry which is preliminary data.</text>
</comment>
<feature type="compositionally biased region" description="Low complexity" evidence="13">
    <location>
        <begin position="654"/>
        <end position="669"/>
    </location>
</feature>
<dbReference type="InterPro" id="IPR050525">
    <property type="entry name" value="ECM_Assembly_Org"/>
</dbReference>
<dbReference type="FunFam" id="2.60.120.200:FF:000068">
    <property type="entry name" value="collagen alpha-1(XXI) chain isoform X1"/>
    <property type="match status" value="1"/>
</dbReference>
<comment type="subcellular location">
    <subcellularLocation>
        <location evidence="1">Cytoplasm</location>
    </subcellularLocation>
    <subcellularLocation>
        <location evidence="2">Secreted</location>
        <location evidence="2">Extracellular space</location>
        <location evidence="2">Extracellular matrix</location>
    </subcellularLocation>
</comment>
<evidence type="ECO:0000256" key="1">
    <source>
        <dbReference type="ARBA" id="ARBA00004496"/>
    </source>
</evidence>
<dbReference type="InterPro" id="IPR036465">
    <property type="entry name" value="vWFA_dom_sf"/>
</dbReference>
<keyword evidence="3" id="KW-0963">Cytoplasm</keyword>
<dbReference type="Pfam" id="PF00092">
    <property type="entry name" value="VWA"/>
    <property type="match status" value="1"/>
</dbReference>
<proteinExistence type="inferred from homology"/>
<evidence type="ECO:0000256" key="3">
    <source>
        <dbReference type="ARBA" id="ARBA00022490"/>
    </source>
</evidence>
<evidence type="ECO:0000256" key="13">
    <source>
        <dbReference type="SAM" id="MobiDB-lite"/>
    </source>
</evidence>
<feature type="compositionally biased region" description="Low complexity" evidence="13">
    <location>
        <begin position="860"/>
        <end position="869"/>
    </location>
</feature>
<dbReference type="Proteomes" id="UP000646548">
    <property type="component" value="Unassembled WGS sequence"/>
</dbReference>
<evidence type="ECO:0000256" key="9">
    <source>
        <dbReference type="ARBA" id="ARBA00023119"/>
    </source>
</evidence>
<dbReference type="AlphaFoldDB" id="A0A834F3B5"/>
<accession>A0A834F3B5</accession>
<dbReference type="InterPro" id="IPR008160">
    <property type="entry name" value="Collagen"/>
</dbReference>
<feature type="region of interest" description="Disordered" evidence="13">
    <location>
        <begin position="832"/>
        <end position="946"/>
    </location>
</feature>
<evidence type="ECO:0000256" key="6">
    <source>
        <dbReference type="ARBA" id="ARBA00022729"/>
    </source>
</evidence>
<feature type="region of interest" description="Disordered" evidence="13">
    <location>
        <begin position="650"/>
        <end position="767"/>
    </location>
</feature>
<evidence type="ECO:0000313" key="16">
    <source>
        <dbReference type="EMBL" id="KAF6719639.1"/>
    </source>
</evidence>
<dbReference type="EMBL" id="WKFB01000578">
    <property type="protein sequence ID" value="KAF6719639.1"/>
    <property type="molecule type" value="Genomic_DNA"/>
</dbReference>
<gene>
    <name evidence="16" type="ORF">FQA47_021571</name>
</gene>
<dbReference type="Pfam" id="PF01391">
    <property type="entry name" value="Collagen"/>
    <property type="match status" value="4"/>
</dbReference>
<dbReference type="SUPFAM" id="SSF53300">
    <property type="entry name" value="vWA-like"/>
    <property type="match status" value="1"/>
</dbReference>
<name>A0A834F3B5_ORYME</name>
<dbReference type="GO" id="GO:0005581">
    <property type="term" value="C:collagen trimer"/>
    <property type="evidence" value="ECO:0007669"/>
    <property type="project" value="UniProtKB-KW"/>
</dbReference>
<feature type="domain" description="VWFA" evidence="15">
    <location>
        <begin position="33"/>
        <end position="206"/>
    </location>
</feature>
<dbReference type="InterPro" id="IPR002035">
    <property type="entry name" value="VWF_A"/>
</dbReference>
<feature type="compositionally biased region" description="Low complexity" evidence="13">
    <location>
        <begin position="734"/>
        <end position="744"/>
    </location>
</feature>
<keyword evidence="6 14" id="KW-0732">Signal</keyword>
<feature type="signal peptide" evidence="14">
    <location>
        <begin position="1"/>
        <end position="17"/>
    </location>
</feature>
<comment type="similarity">
    <text evidence="11">Belongs to the fibril-associated collagens with interrupted helices (FACIT) family.</text>
</comment>
<protein>
    <recommendedName>
        <fullName evidence="12">Collagen alpha-1(XXI) chain</fullName>
    </recommendedName>
</protein>
<keyword evidence="5" id="KW-0272">Extracellular matrix</keyword>
<dbReference type="PANTHER" id="PTHR24020:SF89">
    <property type="entry name" value="COLLAGEN ALPHA-1(XXI) CHAIN-LIKE ISOFORM X1"/>
    <property type="match status" value="1"/>
</dbReference>
<organism evidence="16 17">
    <name type="scientific">Oryzias melastigma</name>
    <name type="common">Marine medaka</name>
    <dbReference type="NCBI Taxonomy" id="30732"/>
    <lineage>
        <taxon>Eukaryota</taxon>
        <taxon>Metazoa</taxon>
        <taxon>Chordata</taxon>
        <taxon>Craniata</taxon>
        <taxon>Vertebrata</taxon>
        <taxon>Euteleostomi</taxon>
        <taxon>Actinopterygii</taxon>
        <taxon>Neopterygii</taxon>
        <taxon>Teleostei</taxon>
        <taxon>Neoteleostei</taxon>
        <taxon>Acanthomorphata</taxon>
        <taxon>Ovalentaria</taxon>
        <taxon>Atherinomorphae</taxon>
        <taxon>Beloniformes</taxon>
        <taxon>Adrianichthyidae</taxon>
        <taxon>Oryziinae</taxon>
        <taxon>Oryzias</taxon>
    </lineage>
</organism>
<keyword evidence="7" id="KW-0677">Repeat</keyword>
<evidence type="ECO:0000256" key="7">
    <source>
        <dbReference type="ARBA" id="ARBA00022737"/>
    </source>
</evidence>
<dbReference type="FunFam" id="3.40.50.410:FF:000041">
    <property type="entry name" value="Collagen alpha-1(XXI) chain isoform X1"/>
    <property type="match status" value="1"/>
</dbReference>
<keyword evidence="9 16" id="KW-0176">Collagen</keyword>
<dbReference type="PROSITE" id="PS50234">
    <property type="entry name" value="VWFA"/>
    <property type="match status" value="1"/>
</dbReference>
<sequence>MLLWSVWGVLLLNTAGASDEADVRAGCSTAVNDLVYIVDGSWSVGYTDFDTAKEWLINITSQFDISPHYTQVGVVQYSDTPRLEIPLGKHQQGAELIQAIQSIDYLGGNTQTGRAIKFAVDHVFSSTERGSRVKNRIAVVVTDGKSQDDVVDASMEARAQGITVFAVGVGSEITTSELVSIANKPSSTYVLYAEDYTTIDRIGDSMEQKLCEESVCPTRIPVASRDEKGFELMVGLNIQKKAKKVSGSLVSEIAYTLAVGTDITETTREIFPEGLPPSYVFIATLRLTGSSSRLTYDLWRVVSKDKEIQVAVTLSGKDKSVTFTTTCVTEKEQRVIFKTGFQTLFDGKWHQLKLLVRPRHVIGFLDDHQIQEISLKPVVPIYINGKTQVAKKTGTDTTVPLEIQKLRLYCDPHQSERETACEIYSVVRRPCPLNRTETPLEEDCNCVVGPPGQRGPPGRMGFRGEKGREGPPGPDGKPGKEGPPGKDGPPGPRGLKGEEGLAGPSGEPGPQGDKGDRGEPGLPGEPGQTGPQGLPGDMGEQGPPGETGPTGEPGVPGAVGLMGPVGQKVGGHFYSITQTQTCVTHVLRTTSKCWNVFGTFCFCVFVGKGRKEKNWISFNTGTPKSFAASVFHFTLPLFPFPLLSPPPPMSVSVQGVQGPQGPPGAIGQDGPKGKCGDPGVPGPVGPPGLKGPLGEPGFPGSPGTAGRPGFKGHKGERGESGSKGNQGERGTDGDPGIPGIPGEAGPRGRKGEKGTTGDMGFKGLEGKKGDMGLMGVVGPRGFPGQDGLPGQPGQPGYPGKPGKPPSDELILKLCTDVLRNQLPALLQTLTPSSECEPCQSLKGPPGEPGVPGPKGSMGTPGYPGRIGDPGYPGPPGPQGPAGLKGDMGAKGLKGSKGERYQGPPGPAGQPGIQGPRGFDGIGYPGNHGTPGKPGPPGEPGKRGSPGLPGACDASMCYQAYNLREHYIKGPEV</sequence>
<evidence type="ECO:0000256" key="12">
    <source>
        <dbReference type="ARBA" id="ARBA00074870"/>
    </source>
</evidence>
<dbReference type="InterPro" id="IPR013320">
    <property type="entry name" value="ConA-like_dom_sf"/>
</dbReference>
<evidence type="ECO:0000256" key="2">
    <source>
        <dbReference type="ARBA" id="ARBA00004498"/>
    </source>
</evidence>
<evidence type="ECO:0000313" key="17">
    <source>
        <dbReference type="Proteomes" id="UP000646548"/>
    </source>
</evidence>
<dbReference type="PANTHER" id="PTHR24020">
    <property type="entry name" value="COLLAGEN ALPHA"/>
    <property type="match status" value="1"/>
</dbReference>
<keyword evidence="10" id="KW-0379">Hydroxylation</keyword>
<dbReference type="SMART" id="SM00210">
    <property type="entry name" value="TSPN"/>
    <property type="match status" value="1"/>
</dbReference>
<keyword evidence="4" id="KW-0964">Secreted</keyword>
<reference evidence="16" key="1">
    <citation type="journal article" name="BMC Genomics">
        <title>Long-read sequencing and de novo genome assembly of marine medaka (Oryzias melastigma).</title>
        <authorList>
            <person name="Liang P."/>
            <person name="Saqib H.S.A."/>
            <person name="Ni X."/>
            <person name="Shen Y."/>
        </authorList>
    </citation>
    <scope>NUCLEOTIDE SEQUENCE</scope>
    <source>
        <strain evidence="16">Bigg-433</strain>
    </source>
</reference>
<evidence type="ECO:0000256" key="10">
    <source>
        <dbReference type="ARBA" id="ARBA00023278"/>
    </source>
</evidence>
<dbReference type="SUPFAM" id="SSF49899">
    <property type="entry name" value="Concanavalin A-like lectins/glucanases"/>
    <property type="match status" value="1"/>
</dbReference>
<evidence type="ECO:0000256" key="5">
    <source>
        <dbReference type="ARBA" id="ARBA00022530"/>
    </source>
</evidence>
<feature type="compositionally biased region" description="Low complexity" evidence="13">
    <location>
        <begin position="782"/>
        <end position="791"/>
    </location>
</feature>
<feature type="compositionally biased region" description="Low complexity" evidence="13">
    <location>
        <begin position="543"/>
        <end position="559"/>
    </location>
</feature>
<dbReference type="Gene3D" id="2.60.120.200">
    <property type="match status" value="1"/>
</dbReference>
<dbReference type="GO" id="GO:0007155">
    <property type="term" value="P:cell adhesion"/>
    <property type="evidence" value="ECO:0007669"/>
    <property type="project" value="UniProtKB-KW"/>
</dbReference>
<evidence type="ECO:0000256" key="8">
    <source>
        <dbReference type="ARBA" id="ARBA00022889"/>
    </source>
</evidence>
<dbReference type="GO" id="GO:0005737">
    <property type="term" value="C:cytoplasm"/>
    <property type="evidence" value="ECO:0007669"/>
    <property type="project" value="UniProtKB-SubCell"/>
</dbReference>
<feature type="region of interest" description="Disordered" evidence="13">
    <location>
        <begin position="780"/>
        <end position="805"/>
    </location>
</feature>
<dbReference type="Gene3D" id="3.40.50.410">
    <property type="entry name" value="von Willebrand factor, type A domain"/>
    <property type="match status" value="1"/>
</dbReference>
<dbReference type="SMART" id="SM00327">
    <property type="entry name" value="VWA"/>
    <property type="match status" value="1"/>
</dbReference>
<keyword evidence="8" id="KW-0130">Cell adhesion</keyword>